<dbReference type="AlphaFoldDB" id="A0A378UIR1"/>
<dbReference type="PANTHER" id="PTHR33295:SF7">
    <property type="entry name" value="ATPASE"/>
    <property type="match status" value="1"/>
</dbReference>
<dbReference type="Proteomes" id="UP000254651">
    <property type="component" value="Unassembled WGS sequence"/>
</dbReference>
<keyword evidence="4" id="KW-1185">Reference proteome</keyword>
<dbReference type="EMBL" id="UGQS01000002">
    <property type="protein sequence ID" value="STZ77248.1"/>
    <property type="molecule type" value="Genomic_DNA"/>
</dbReference>
<organism evidence="3 4">
    <name type="scientific">Bergeriella denitrificans</name>
    <name type="common">Neisseria denitrificans</name>
    <dbReference type="NCBI Taxonomy" id="494"/>
    <lineage>
        <taxon>Bacteria</taxon>
        <taxon>Pseudomonadati</taxon>
        <taxon>Pseudomonadota</taxon>
        <taxon>Betaproteobacteria</taxon>
        <taxon>Neisseriales</taxon>
        <taxon>Neisseriaceae</taxon>
        <taxon>Bergeriella</taxon>
    </lineage>
</organism>
<gene>
    <name evidence="3" type="ORF">NCTC10295_02065</name>
</gene>
<dbReference type="InterPro" id="IPR041682">
    <property type="entry name" value="AAA_14"/>
</dbReference>
<evidence type="ECO:0000313" key="3">
    <source>
        <dbReference type="EMBL" id="STZ77248.1"/>
    </source>
</evidence>
<evidence type="ECO:0000313" key="4">
    <source>
        <dbReference type="Proteomes" id="UP000254651"/>
    </source>
</evidence>
<protein>
    <recommendedName>
        <fullName evidence="5">Archaeal ATPase</fullName>
    </recommendedName>
</protein>
<name>A0A378UIR1_BERDE</name>
<proteinExistence type="predicted"/>
<evidence type="ECO:0008006" key="5">
    <source>
        <dbReference type="Google" id="ProtNLM"/>
    </source>
</evidence>
<dbReference type="Pfam" id="PF13635">
    <property type="entry name" value="DUF4143"/>
    <property type="match status" value="1"/>
</dbReference>
<reference evidence="3 4" key="1">
    <citation type="submission" date="2018-06" db="EMBL/GenBank/DDBJ databases">
        <authorList>
            <consortium name="Pathogen Informatics"/>
            <person name="Doyle S."/>
        </authorList>
    </citation>
    <scope>NUCLEOTIDE SEQUENCE [LARGE SCALE GENOMIC DNA]</scope>
    <source>
        <strain evidence="3 4">NCTC10295</strain>
    </source>
</reference>
<dbReference type="InterPro" id="IPR025420">
    <property type="entry name" value="DUF4143"/>
</dbReference>
<dbReference type="RefSeq" id="WP_066076672.1">
    <property type="nucleotide sequence ID" value="NZ_CP181246.1"/>
</dbReference>
<dbReference type="InterPro" id="IPR027417">
    <property type="entry name" value="P-loop_NTPase"/>
</dbReference>
<feature type="domain" description="AAA" evidence="1">
    <location>
        <begin position="18"/>
        <end position="152"/>
    </location>
</feature>
<dbReference type="PANTHER" id="PTHR33295">
    <property type="entry name" value="ATPASE"/>
    <property type="match status" value="1"/>
</dbReference>
<evidence type="ECO:0000259" key="2">
    <source>
        <dbReference type="Pfam" id="PF13635"/>
    </source>
</evidence>
<feature type="domain" description="DUF4143" evidence="2">
    <location>
        <begin position="220"/>
        <end position="383"/>
    </location>
</feature>
<sequence>MQRTIIQSLGKWKNQPKRKPLIVQGARQVGKTWAMKHFGEQHFAKVAYINFDNNPRMKTLFAGDYDISRLILGLKIESGVDIQAEDTLLIFDEIQEVPQALSSLKYFYENAPQFYIVAAGSLLGVSLHHQVSFPVGKVDFLPLYPMDFHEFLTALGKQDLVQLLKMQDWPLIAAMKTTYIDLLRHYYFVGGMPEAVQTFIDTQNFYAVRQVQRNLLLAYEQDFSKHIKDGQTVQKVRAVWSSVPEQLAKENKKFIYSNLQKGARSKDYETALQWLKDSGLVHCVPRIKKPHLPLSAYQDNAFKLYGLDVGLLAAQSHLDASVLLEGSRIFTEFKGALTEQYVLQQLIATQENPVFYWAAERGTAEVDFVLQRRQSVIPIEVKAEENLKAKSLKVYVEQFQPERAVRFSMADYREQDWVVNVPLYGCLGGVM</sequence>
<evidence type="ECO:0000259" key="1">
    <source>
        <dbReference type="Pfam" id="PF13173"/>
    </source>
</evidence>
<accession>A0A378UIR1</accession>
<dbReference type="Pfam" id="PF13173">
    <property type="entry name" value="AAA_14"/>
    <property type="match status" value="1"/>
</dbReference>
<dbReference type="SUPFAM" id="SSF52540">
    <property type="entry name" value="P-loop containing nucleoside triphosphate hydrolases"/>
    <property type="match status" value="1"/>
</dbReference>